<dbReference type="EMBL" id="RBNI01006440">
    <property type="protein sequence ID" value="RUP46025.1"/>
    <property type="molecule type" value="Genomic_DNA"/>
</dbReference>
<accession>A0A433D5C3</accession>
<keyword evidence="1" id="KW-0472">Membrane</keyword>
<sequence>MIGKRQTHNLVEFVWVIIHTSDDVRKSQKVALCELQFRIAGITLFDDVVKQRWLILVLRVLASKDSINPTQKVHDIKLDDILSSFISPHIRHNRSSLFPIRTNEHKQTNVTRGGLTQRAAIALKAAVSNALRSSSIVAIIELRSFHVQTLRHHPRLAISHLLALLTIATPLLKHFEQVKPGLKRHDFGWILKPGQILVKPLNQAAKKPPELVEKPLPLHLGIEEERFGFLDVYHDHVHQLLVAQAVVFAVAFHLIWLLVRSLFRILENGPHVRSQEVLHEHFVGISVSPPETQHGGFTNERMVACDICGSFSDTATQRVRGQEIVVKGDGSTREGHIDAPLHDKVVGSGDRLIRIDLRH</sequence>
<dbReference type="AlphaFoldDB" id="A0A433D5C3"/>
<keyword evidence="1" id="KW-0812">Transmembrane</keyword>
<feature type="transmembrane region" description="Helical" evidence="1">
    <location>
        <begin position="240"/>
        <end position="259"/>
    </location>
</feature>
<keyword evidence="1" id="KW-1133">Transmembrane helix</keyword>
<evidence type="ECO:0000313" key="2">
    <source>
        <dbReference type="EMBL" id="RUP46025.1"/>
    </source>
</evidence>
<evidence type="ECO:0000313" key="3">
    <source>
        <dbReference type="Proteomes" id="UP000268093"/>
    </source>
</evidence>
<keyword evidence="3" id="KW-1185">Reference proteome</keyword>
<reference evidence="2 3" key="1">
    <citation type="journal article" date="2018" name="New Phytol.">
        <title>Phylogenomics of Endogonaceae and evolution of mycorrhizas within Mucoromycota.</title>
        <authorList>
            <person name="Chang Y."/>
            <person name="Desiro A."/>
            <person name="Na H."/>
            <person name="Sandor L."/>
            <person name="Lipzen A."/>
            <person name="Clum A."/>
            <person name="Barry K."/>
            <person name="Grigoriev I.V."/>
            <person name="Martin F.M."/>
            <person name="Stajich J.E."/>
            <person name="Smith M.E."/>
            <person name="Bonito G."/>
            <person name="Spatafora J.W."/>
        </authorList>
    </citation>
    <scope>NUCLEOTIDE SEQUENCE [LARGE SCALE GENOMIC DNA]</scope>
    <source>
        <strain evidence="2 3">GMNB39</strain>
    </source>
</reference>
<protein>
    <submittedName>
        <fullName evidence="2">Uncharacterized protein</fullName>
    </submittedName>
</protein>
<evidence type="ECO:0000256" key="1">
    <source>
        <dbReference type="SAM" id="Phobius"/>
    </source>
</evidence>
<dbReference type="Proteomes" id="UP000268093">
    <property type="component" value="Unassembled WGS sequence"/>
</dbReference>
<organism evidence="2 3">
    <name type="scientific">Jimgerdemannia flammicorona</name>
    <dbReference type="NCBI Taxonomy" id="994334"/>
    <lineage>
        <taxon>Eukaryota</taxon>
        <taxon>Fungi</taxon>
        <taxon>Fungi incertae sedis</taxon>
        <taxon>Mucoromycota</taxon>
        <taxon>Mucoromycotina</taxon>
        <taxon>Endogonomycetes</taxon>
        <taxon>Endogonales</taxon>
        <taxon>Endogonaceae</taxon>
        <taxon>Jimgerdemannia</taxon>
    </lineage>
</organism>
<comment type="caution">
    <text evidence="2">The sequence shown here is derived from an EMBL/GenBank/DDBJ whole genome shotgun (WGS) entry which is preliminary data.</text>
</comment>
<name>A0A433D5C3_9FUNG</name>
<proteinExistence type="predicted"/>
<gene>
    <name evidence="2" type="ORF">BC936DRAFT_147444</name>
</gene>